<dbReference type="Proteomes" id="UP001152320">
    <property type="component" value="Chromosome 5"/>
</dbReference>
<dbReference type="OrthoDB" id="10581914at2759"/>
<sequence>MFFPLFLYQPNGIEVDVLIEKNQAFSTQDKTILDATFQAIVEFRVIPLDFPALPNVKELDALIEKNRAISTPEKTIITFQALVDIGVIPLDSSALVPSSLPIRVYGD</sequence>
<dbReference type="AlphaFoldDB" id="A0A9Q1CC20"/>
<evidence type="ECO:0000313" key="2">
    <source>
        <dbReference type="Proteomes" id="UP001152320"/>
    </source>
</evidence>
<organism evidence="1 2">
    <name type="scientific">Holothuria leucospilota</name>
    <name type="common">Black long sea cucumber</name>
    <name type="synonym">Mertensiothuria leucospilota</name>
    <dbReference type="NCBI Taxonomy" id="206669"/>
    <lineage>
        <taxon>Eukaryota</taxon>
        <taxon>Metazoa</taxon>
        <taxon>Echinodermata</taxon>
        <taxon>Eleutherozoa</taxon>
        <taxon>Echinozoa</taxon>
        <taxon>Holothuroidea</taxon>
        <taxon>Aspidochirotacea</taxon>
        <taxon>Aspidochirotida</taxon>
        <taxon>Holothuriidae</taxon>
        <taxon>Holothuria</taxon>
    </lineage>
</organism>
<accession>A0A9Q1CC20</accession>
<keyword evidence="2" id="KW-1185">Reference proteome</keyword>
<reference evidence="1" key="1">
    <citation type="submission" date="2021-10" db="EMBL/GenBank/DDBJ databases">
        <title>Tropical sea cucumber genome reveals ecological adaptation and Cuvierian tubules defense mechanism.</title>
        <authorList>
            <person name="Chen T."/>
        </authorList>
    </citation>
    <scope>NUCLEOTIDE SEQUENCE</scope>
    <source>
        <strain evidence="1">Nanhai2018</strain>
        <tissue evidence="1">Muscle</tissue>
    </source>
</reference>
<proteinExistence type="predicted"/>
<evidence type="ECO:0000313" key="1">
    <source>
        <dbReference type="EMBL" id="KAJ8042551.1"/>
    </source>
</evidence>
<protein>
    <submittedName>
        <fullName evidence="1">Uncharacterized protein</fullName>
    </submittedName>
</protein>
<name>A0A9Q1CC20_HOLLE</name>
<dbReference type="EMBL" id="JAIZAY010000005">
    <property type="protein sequence ID" value="KAJ8042551.1"/>
    <property type="molecule type" value="Genomic_DNA"/>
</dbReference>
<comment type="caution">
    <text evidence="1">The sequence shown here is derived from an EMBL/GenBank/DDBJ whole genome shotgun (WGS) entry which is preliminary data.</text>
</comment>
<gene>
    <name evidence="1" type="ORF">HOLleu_13636</name>
</gene>